<dbReference type="InterPro" id="IPR006750">
    <property type="entry name" value="YdcZ"/>
</dbReference>
<evidence type="ECO:0000313" key="2">
    <source>
        <dbReference type="EMBL" id="MBC6994068.1"/>
    </source>
</evidence>
<dbReference type="EMBL" id="JACSIT010000090">
    <property type="protein sequence ID" value="MBC6994068.1"/>
    <property type="molecule type" value="Genomic_DNA"/>
</dbReference>
<sequence>MQQALLFLFAVVAGVMLPIQAGLNSEIGKSLKSPVYATLVSFVVGTFGLLCYLLLARTQWSELKNGFQLPWYYWSGGLLGAVYVAAIIVLTPRLGVALTFGLTVAAQMVFGVIMDHYGWLGVPVSPINWPRVIGVALIIAGVVIVRFN</sequence>
<feature type="transmembrane region" description="Helical" evidence="1">
    <location>
        <begin position="6"/>
        <end position="23"/>
    </location>
</feature>
<feature type="transmembrane region" description="Helical" evidence="1">
    <location>
        <begin position="97"/>
        <end position="117"/>
    </location>
</feature>
<dbReference type="GO" id="GO:0005886">
    <property type="term" value="C:plasma membrane"/>
    <property type="evidence" value="ECO:0007669"/>
    <property type="project" value="TreeGrafter"/>
</dbReference>
<keyword evidence="1" id="KW-0472">Membrane</keyword>
<name>A0A923PMR8_9BACT</name>
<dbReference type="Pfam" id="PF04657">
    <property type="entry name" value="DMT_YdcZ"/>
    <property type="match status" value="1"/>
</dbReference>
<protein>
    <submittedName>
        <fullName evidence="2">DMT family transporter</fullName>
    </submittedName>
</protein>
<feature type="transmembrane region" description="Helical" evidence="1">
    <location>
        <begin position="35"/>
        <end position="55"/>
    </location>
</feature>
<keyword evidence="1" id="KW-0812">Transmembrane</keyword>
<gene>
    <name evidence="2" type="ORF">H9S92_07845</name>
</gene>
<accession>A0A923PMR8</accession>
<dbReference type="Proteomes" id="UP000650081">
    <property type="component" value="Unassembled WGS sequence"/>
</dbReference>
<dbReference type="SUPFAM" id="SSF103481">
    <property type="entry name" value="Multidrug resistance efflux transporter EmrE"/>
    <property type="match status" value="1"/>
</dbReference>
<keyword evidence="1" id="KW-1133">Transmembrane helix</keyword>
<evidence type="ECO:0000313" key="3">
    <source>
        <dbReference type="Proteomes" id="UP000650081"/>
    </source>
</evidence>
<organism evidence="2 3">
    <name type="scientific">Neolewinella lacunae</name>
    <dbReference type="NCBI Taxonomy" id="1517758"/>
    <lineage>
        <taxon>Bacteria</taxon>
        <taxon>Pseudomonadati</taxon>
        <taxon>Bacteroidota</taxon>
        <taxon>Saprospiria</taxon>
        <taxon>Saprospirales</taxon>
        <taxon>Lewinellaceae</taxon>
        <taxon>Neolewinella</taxon>
    </lineage>
</organism>
<comment type="caution">
    <text evidence="2">The sequence shown here is derived from an EMBL/GenBank/DDBJ whole genome shotgun (WGS) entry which is preliminary data.</text>
</comment>
<dbReference type="AlphaFoldDB" id="A0A923PMR8"/>
<dbReference type="InterPro" id="IPR037185">
    <property type="entry name" value="EmrE-like"/>
</dbReference>
<feature type="transmembrane region" description="Helical" evidence="1">
    <location>
        <begin position="71"/>
        <end position="90"/>
    </location>
</feature>
<dbReference type="RefSeq" id="WP_187466158.1">
    <property type="nucleotide sequence ID" value="NZ_JACSIT010000090.1"/>
</dbReference>
<feature type="transmembrane region" description="Helical" evidence="1">
    <location>
        <begin position="129"/>
        <end position="147"/>
    </location>
</feature>
<proteinExistence type="predicted"/>
<reference evidence="2" key="1">
    <citation type="submission" date="2020-08" db="EMBL/GenBank/DDBJ databases">
        <title>Lewinella bacteria from marine environments.</title>
        <authorList>
            <person name="Zhong Y."/>
        </authorList>
    </citation>
    <scope>NUCLEOTIDE SEQUENCE</scope>
    <source>
        <strain evidence="2">KCTC 42187</strain>
    </source>
</reference>
<dbReference type="PANTHER" id="PTHR34821">
    <property type="entry name" value="INNER MEMBRANE PROTEIN YDCZ"/>
    <property type="match status" value="1"/>
</dbReference>
<evidence type="ECO:0000256" key="1">
    <source>
        <dbReference type="SAM" id="Phobius"/>
    </source>
</evidence>
<dbReference type="PANTHER" id="PTHR34821:SF2">
    <property type="entry name" value="INNER MEMBRANE PROTEIN YDCZ"/>
    <property type="match status" value="1"/>
</dbReference>
<keyword evidence="3" id="KW-1185">Reference proteome</keyword>